<evidence type="ECO:0008006" key="4">
    <source>
        <dbReference type="Google" id="ProtNLM"/>
    </source>
</evidence>
<sequence>MSQFKGQGSQEITEAQNLGTVLEEIKKKSTIENLLFAGTTNIKKTSYQKAFEKLLKSYHQLLSTDYPTKIYKNSGYTEPMNSIFYRGIQGQPKSVKRIDWYGLEGYQKKEIPDGPKEPDSLKNAFQKYVNRKDDSSSKSAKKSSDSPNWEPLKSLSNHAPIVVEIDFEKQFDKEKLKEELEKEQGKQTVNQ</sequence>
<accession>A0ABM6PRJ5</accession>
<proteinExistence type="predicted"/>
<gene>
    <name evidence="2" type="ORF">CSW10_02660</name>
</gene>
<dbReference type="Gene3D" id="3.60.10.10">
    <property type="entry name" value="Endonuclease/exonuclease/phosphatase"/>
    <property type="match status" value="1"/>
</dbReference>
<evidence type="ECO:0000313" key="2">
    <source>
        <dbReference type="EMBL" id="ATP59814.1"/>
    </source>
</evidence>
<name>A0ABM6PRJ5_9BACT</name>
<dbReference type="EMBL" id="CP024161">
    <property type="protein sequence ID" value="ATP59814.1"/>
    <property type="molecule type" value="Genomic_DNA"/>
</dbReference>
<feature type="region of interest" description="Disordered" evidence="1">
    <location>
        <begin position="109"/>
        <end position="153"/>
    </location>
</feature>
<protein>
    <recommendedName>
        <fullName evidence="4">Endonuclease</fullName>
    </recommendedName>
</protein>
<dbReference type="Proteomes" id="UP000224629">
    <property type="component" value="Chromosome"/>
</dbReference>
<feature type="compositionally biased region" description="Basic and acidic residues" evidence="1">
    <location>
        <begin position="109"/>
        <end position="120"/>
    </location>
</feature>
<keyword evidence="3" id="KW-1185">Reference proteome</keyword>
<dbReference type="RefSeq" id="WP_099452034.1">
    <property type="nucleotide sequence ID" value="NZ_CP024161.1"/>
</dbReference>
<organism evidence="2 3">
    <name type="scientific">Mesomycoplasma dispar</name>
    <dbReference type="NCBI Taxonomy" id="86660"/>
    <lineage>
        <taxon>Bacteria</taxon>
        <taxon>Bacillati</taxon>
        <taxon>Mycoplasmatota</taxon>
        <taxon>Mycoplasmoidales</taxon>
        <taxon>Metamycoplasmataceae</taxon>
        <taxon>Mesomycoplasma</taxon>
    </lineage>
</organism>
<dbReference type="InterPro" id="IPR036691">
    <property type="entry name" value="Endo/exonu/phosph_ase_sf"/>
</dbReference>
<evidence type="ECO:0000256" key="1">
    <source>
        <dbReference type="SAM" id="MobiDB-lite"/>
    </source>
</evidence>
<reference evidence="2" key="1">
    <citation type="submission" date="2017-10" db="EMBL/GenBank/DDBJ databases">
        <title>Genome-wide analysis of the first isolated strain mycoplasma dispar GS01.</title>
        <authorList>
            <person name="Hao H."/>
            <person name="Chen S."/>
            <person name="Zhao P."/>
            <person name="Chu Y."/>
            <person name="Liu Y."/>
        </authorList>
    </citation>
    <scope>NUCLEOTIDE SEQUENCE [LARGE SCALE GENOMIC DNA]</scope>
    <source>
        <strain evidence="2">GS01</strain>
    </source>
</reference>
<evidence type="ECO:0000313" key="3">
    <source>
        <dbReference type="Proteomes" id="UP000224629"/>
    </source>
</evidence>